<name>A0A7E4VNT1_PANRE</name>
<dbReference type="GO" id="GO:0042981">
    <property type="term" value="P:regulation of apoptotic process"/>
    <property type="evidence" value="ECO:0007669"/>
    <property type="project" value="InterPro"/>
</dbReference>
<dbReference type="GO" id="GO:0005737">
    <property type="term" value="C:cytoplasm"/>
    <property type="evidence" value="ECO:0007669"/>
    <property type="project" value="TreeGrafter"/>
</dbReference>
<evidence type="ECO:0000313" key="2">
    <source>
        <dbReference type="WBParaSite" id="Pan_g22408.t2"/>
    </source>
</evidence>
<dbReference type="Pfam" id="PF05527">
    <property type="entry name" value="TNFAIP8"/>
    <property type="match status" value="1"/>
</dbReference>
<dbReference type="AlphaFoldDB" id="A0A7E4VNT1"/>
<dbReference type="Proteomes" id="UP000492821">
    <property type="component" value="Unassembled WGS sequence"/>
</dbReference>
<sequence>MSLNCIKSFRCIQGFKEKQVSIDNEVPSTSLALRAQKKILSKISNRGVIKHIVSDTSVALFDSLYDVLKDYYSKTEAEKTVNRLTKLSVKLGVMIRENQLSPSAEKLAASFRAKLRSLALTIMSFARVDYSYDRSFLIRQLGEAKQRLELLVGATLSEKSKRHVAYVFDHLSDGRLLDQMFQPNGEYHSTFCGMVVNLEKLVDGADA</sequence>
<dbReference type="Gene3D" id="1.20.1440.160">
    <property type="entry name" value="Tumor necrosis factor alpha-induced protein 8-like"/>
    <property type="match status" value="1"/>
</dbReference>
<dbReference type="PANTHER" id="PTHR12757">
    <property type="entry name" value="TUMOR NECROSIS FACTOR INDUCED PROTEIN"/>
    <property type="match status" value="1"/>
</dbReference>
<keyword evidence="1" id="KW-1185">Reference proteome</keyword>
<protein>
    <submittedName>
        <fullName evidence="2">Tumor necrosis factor alpha-induced protein 8-like protein</fullName>
    </submittedName>
</protein>
<accession>A0A7E4VNT1</accession>
<dbReference type="InterPro" id="IPR008477">
    <property type="entry name" value="TNFAIP8-like"/>
</dbReference>
<evidence type="ECO:0000313" key="1">
    <source>
        <dbReference type="Proteomes" id="UP000492821"/>
    </source>
</evidence>
<dbReference type="InterPro" id="IPR038355">
    <property type="entry name" value="TNFAIP8_sf"/>
</dbReference>
<proteinExistence type="predicted"/>
<dbReference type="WBParaSite" id="Pan_g22408.t2">
    <property type="protein sequence ID" value="Pan_g22408.t2"/>
    <property type="gene ID" value="Pan_g22408"/>
</dbReference>
<reference evidence="2" key="2">
    <citation type="submission" date="2020-10" db="UniProtKB">
        <authorList>
            <consortium name="WormBaseParasite"/>
        </authorList>
    </citation>
    <scope>IDENTIFICATION</scope>
</reference>
<organism evidence="1 2">
    <name type="scientific">Panagrellus redivivus</name>
    <name type="common">Microworm</name>
    <dbReference type="NCBI Taxonomy" id="6233"/>
    <lineage>
        <taxon>Eukaryota</taxon>
        <taxon>Metazoa</taxon>
        <taxon>Ecdysozoa</taxon>
        <taxon>Nematoda</taxon>
        <taxon>Chromadorea</taxon>
        <taxon>Rhabditida</taxon>
        <taxon>Tylenchina</taxon>
        <taxon>Panagrolaimomorpha</taxon>
        <taxon>Panagrolaimoidea</taxon>
        <taxon>Panagrolaimidae</taxon>
        <taxon>Panagrellus</taxon>
    </lineage>
</organism>
<dbReference type="FunFam" id="1.20.1440.160:FF:000001">
    <property type="entry name" value="Tumor necrosis factor alpha-induced protein 8-like 1"/>
    <property type="match status" value="1"/>
</dbReference>
<reference evidence="1" key="1">
    <citation type="journal article" date="2013" name="Genetics">
        <title>The draft genome and transcriptome of Panagrellus redivivus are shaped by the harsh demands of a free-living lifestyle.</title>
        <authorList>
            <person name="Srinivasan J."/>
            <person name="Dillman A.R."/>
            <person name="Macchietto M.G."/>
            <person name="Heikkinen L."/>
            <person name="Lakso M."/>
            <person name="Fracchia K.M."/>
            <person name="Antoshechkin I."/>
            <person name="Mortazavi A."/>
            <person name="Wong G."/>
            <person name="Sternberg P.W."/>
        </authorList>
    </citation>
    <scope>NUCLEOTIDE SEQUENCE [LARGE SCALE GENOMIC DNA]</scope>
    <source>
        <strain evidence="1">MT8872</strain>
    </source>
</reference>
<dbReference type="PANTHER" id="PTHR12757:SF1">
    <property type="entry name" value="PROTEIN SALIVARY GLANDS MARRED"/>
    <property type="match status" value="1"/>
</dbReference>